<dbReference type="PROSITE" id="PS50927">
    <property type="entry name" value="BULB_LECTIN"/>
    <property type="match status" value="1"/>
</dbReference>
<accession>A0AA38W8Q2</accession>
<feature type="chain" id="PRO_5041413842" description="Bulb-type lectin domain-containing protein" evidence="3">
    <location>
        <begin position="24"/>
        <end position="98"/>
    </location>
</feature>
<evidence type="ECO:0000256" key="3">
    <source>
        <dbReference type="SAM" id="SignalP"/>
    </source>
</evidence>
<sequence length="98" mass="10540">MEILFASLLISVALFLNISPSFAVDSITADQVIKDGETIVSAGEMFELGFFSPANSSNRYLGIWYKKMATGTVVWVANRDLPISNTSGTFKVPVTGAC</sequence>
<dbReference type="Proteomes" id="UP001172457">
    <property type="component" value="Chromosome 7"/>
</dbReference>
<keyword evidence="6" id="KW-1185">Reference proteome</keyword>
<evidence type="ECO:0000259" key="4">
    <source>
        <dbReference type="PROSITE" id="PS50927"/>
    </source>
</evidence>
<dbReference type="AlphaFoldDB" id="A0AA38W8Q2"/>
<feature type="signal peptide" evidence="3">
    <location>
        <begin position="1"/>
        <end position="23"/>
    </location>
</feature>
<proteinExistence type="predicted"/>
<evidence type="ECO:0000313" key="5">
    <source>
        <dbReference type="EMBL" id="KAJ9542975.1"/>
    </source>
</evidence>
<dbReference type="EMBL" id="JARYMX010000007">
    <property type="protein sequence ID" value="KAJ9542975.1"/>
    <property type="molecule type" value="Genomic_DNA"/>
</dbReference>
<gene>
    <name evidence="5" type="ORF">OSB04_029481</name>
</gene>
<evidence type="ECO:0000256" key="2">
    <source>
        <dbReference type="ARBA" id="ARBA00023180"/>
    </source>
</evidence>
<name>A0AA38W8Q2_9ASTR</name>
<feature type="domain" description="Bulb-type lectin" evidence="4">
    <location>
        <begin position="24"/>
        <end position="98"/>
    </location>
</feature>
<keyword evidence="1 3" id="KW-0732">Signal</keyword>
<dbReference type="PANTHER" id="PTHR32444">
    <property type="entry name" value="BULB-TYPE LECTIN DOMAIN-CONTAINING PROTEIN"/>
    <property type="match status" value="1"/>
</dbReference>
<dbReference type="InterPro" id="IPR036426">
    <property type="entry name" value="Bulb-type_lectin_dom_sf"/>
</dbReference>
<comment type="caution">
    <text evidence="5">The sequence shown here is derived from an EMBL/GenBank/DDBJ whole genome shotgun (WGS) entry which is preliminary data.</text>
</comment>
<organism evidence="5 6">
    <name type="scientific">Centaurea solstitialis</name>
    <name type="common">yellow star-thistle</name>
    <dbReference type="NCBI Taxonomy" id="347529"/>
    <lineage>
        <taxon>Eukaryota</taxon>
        <taxon>Viridiplantae</taxon>
        <taxon>Streptophyta</taxon>
        <taxon>Embryophyta</taxon>
        <taxon>Tracheophyta</taxon>
        <taxon>Spermatophyta</taxon>
        <taxon>Magnoliopsida</taxon>
        <taxon>eudicotyledons</taxon>
        <taxon>Gunneridae</taxon>
        <taxon>Pentapetalae</taxon>
        <taxon>asterids</taxon>
        <taxon>campanulids</taxon>
        <taxon>Asterales</taxon>
        <taxon>Asteraceae</taxon>
        <taxon>Carduoideae</taxon>
        <taxon>Cardueae</taxon>
        <taxon>Centaureinae</taxon>
        <taxon>Centaurea</taxon>
    </lineage>
</organism>
<protein>
    <recommendedName>
        <fullName evidence="4">Bulb-type lectin domain-containing protein</fullName>
    </recommendedName>
</protein>
<dbReference type="Gene3D" id="2.90.10.10">
    <property type="entry name" value="Bulb-type lectin domain"/>
    <property type="match status" value="1"/>
</dbReference>
<dbReference type="PANTHER" id="PTHR32444:SF235">
    <property type="entry name" value="OS01G0783900 PROTEIN"/>
    <property type="match status" value="1"/>
</dbReference>
<dbReference type="InterPro" id="IPR001480">
    <property type="entry name" value="Bulb-type_lectin_dom"/>
</dbReference>
<keyword evidence="2" id="KW-0325">Glycoprotein</keyword>
<evidence type="ECO:0000256" key="1">
    <source>
        <dbReference type="ARBA" id="ARBA00022729"/>
    </source>
</evidence>
<reference evidence="5" key="1">
    <citation type="submission" date="2023-03" db="EMBL/GenBank/DDBJ databases">
        <title>Chromosome-scale reference genome and RAD-based genetic map of yellow starthistle (Centaurea solstitialis) reveal putative structural variation and QTLs associated with invader traits.</title>
        <authorList>
            <person name="Reatini B."/>
            <person name="Cang F.A."/>
            <person name="Jiang Q."/>
            <person name="Mckibben M.T.W."/>
            <person name="Barker M.S."/>
            <person name="Rieseberg L.H."/>
            <person name="Dlugosch K.M."/>
        </authorList>
    </citation>
    <scope>NUCLEOTIDE SEQUENCE</scope>
    <source>
        <strain evidence="5">CAN-66</strain>
        <tissue evidence="5">Leaf</tissue>
    </source>
</reference>
<evidence type="ECO:0000313" key="6">
    <source>
        <dbReference type="Proteomes" id="UP001172457"/>
    </source>
</evidence>
<dbReference type="SUPFAM" id="SSF51110">
    <property type="entry name" value="alpha-D-mannose-specific plant lectins"/>
    <property type="match status" value="1"/>
</dbReference>